<dbReference type="SUPFAM" id="SSF47986">
    <property type="entry name" value="DEATH domain"/>
    <property type="match status" value="1"/>
</dbReference>
<gene>
    <name evidence="3" type="ORF">JZ751_019743</name>
</gene>
<accession>A0A8T2MU76</accession>
<dbReference type="CDD" id="cd08321">
    <property type="entry name" value="Pyrin_ASC-like"/>
    <property type="match status" value="1"/>
</dbReference>
<comment type="caution">
    <text evidence="3">The sequence shown here is derived from an EMBL/GenBank/DDBJ whole genome shotgun (WGS) entry which is preliminary data.</text>
</comment>
<dbReference type="OrthoDB" id="10058437at2759"/>
<evidence type="ECO:0000313" key="4">
    <source>
        <dbReference type="Proteomes" id="UP000824540"/>
    </source>
</evidence>
<feature type="compositionally biased region" description="Low complexity" evidence="1">
    <location>
        <begin position="169"/>
        <end position="181"/>
    </location>
</feature>
<feature type="compositionally biased region" description="Basic and acidic residues" evidence="1">
    <location>
        <begin position="147"/>
        <end position="168"/>
    </location>
</feature>
<evidence type="ECO:0000313" key="3">
    <source>
        <dbReference type="EMBL" id="KAG9331213.1"/>
    </source>
</evidence>
<dbReference type="SMART" id="SM01289">
    <property type="entry name" value="PYRIN"/>
    <property type="match status" value="1"/>
</dbReference>
<dbReference type="Proteomes" id="UP000824540">
    <property type="component" value="Unassembled WGS sequence"/>
</dbReference>
<dbReference type="InterPro" id="IPR011029">
    <property type="entry name" value="DEATH-like_dom_sf"/>
</dbReference>
<reference evidence="3" key="1">
    <citation type="thesis" date="2021" institute="BYU ScholarsArchive" country="Provo, UT, USA">
        <title>Applications of and Algorithms for Genome Assembly and Genomic Analyses with an Emphasis on Marine Teleosts.</title>
        <authorList>
            <person name="Pickett B.D."/>
        </authorList>
    </citation>
    <scope>NUCLEOTIDE SEQUENCE</scope>
    <source>
        <strain evidence="3">HI-2016</strain>
    </source>
</reference>
<proteinExistence type="predicted"/>
<dbReference type="PROSITE" id="PS50824">
    <property type="entry name" value="DAPIN"/>
    <property type="match status" value="1"/>
</dbReference>
<keyword evidence="4" id="KW-1185">Reference proteome</keyword>
<feature type="region of interest" description="Disordered" evidence="1">
    <location>
        <begin position="140"/>
        <end position="183"/>
    </location>
</feature>
<feature type="domain" description="Pyrin" evidence="2">
    <location>
        <begin position="1"/>
        <end position="72"/>
    </location>
</feature>
<protein>
    <recommendedName>
        <fullName evidence="2">Pyrin domain-containing protein</fullName>
    </recommendedName>
</protein>
<evidence type="ECO:0000256" key="1">
    <source>
        <dbReference type="SAM" id="MobiDB-lite"/>
    </source>
</evidence>
<sequence>ELKRFRWNLTHDVPEGFRPIPKVQLENRDVPDTVDQMLDSHGEEGAVKVTLHILKKTRHHNLAQRLEKDYVTTETGGNAVDHTEQASTDLRSVPYHSSITAHTGASVAAPQVYGCNVAGNMTVNVNIQPDNKVTTEAVQDQKSAARKGAEETPQRKEDKAEEACRAEEAASSAEGLWAASEENPKDTIAELAGMVRILLQSQAVRDKRMEKEAAN</sequence>
<dbReference type="EMBL" id="JAFBMS010000367">
    <property type="protein sequence ID" value="KAG9331213.1"/>
    <property type="molecule type" value="Genomic_DNA"/>
</dbReference>
<name>A0A8T2MU76_9TELE</name>
<organism evidence="3 4">
    <name type="scientific">Albula glossodonta</name>
    <name type="common">roundjaw bonefish</name>
    <dbReference type="NCBI Taxonomy" id="121402"/>
    <lineage>
        <taxon>Eukaryota</taxon>
        <taxon>Metazoa</taxon>
        <taxon>Chordata</taxon>
        <taxon>Craniata</taxon>
        <taxon>Vertebrata</taxon>
        <taxon>Euteleostomi</taxon>
        <taxon>Actinopterygii</taxon>
        <taxon>Neopterygii</taxon>
        <taxon>Teleostei</taxon>
        <taxon>Albuliformes</taxon>
        <taxon>Albulidae</taxon>
        <taxon>Albula</taxon>
    </lineage>
</organism>
<evidence type="ECO:0000259" key="2">
    <source>
        <dbReference type="PROSITE" id="PS50824"/>
    </source>
</evidence>
<dbReference type="Gene3D" id="1.10.533.10">
    <property type="entry name" value="Death Domain, Fas"/>
    <property type="match status" value="1"/>
</dbReference>
<feature type="non-terminal residue" evidence="3">
    <location>
        <position position="215"/>
    </location>
</feature>
<dbReference type="AlphaFoldDB" id="A0A8T2MU76"/>
<dbReference type="InterPro" id="IPR004020">
    <property type="entry name" value="DAPIN"/>
</dbReference>
<dbReference type="Pfam" id="PF02758">
    <property type="entry name" value="PYRIN"/>
    <property type="match status" value="1"/>
</dbReference>